<keyword evidence="9 10" id="KW-0472">Membrane</keyword>
<keyword evidence="5 10" id="KW-0145">Chemotaxis</keyword>
<protein>
    <recommendedName>
        <fullName evidence="10">Flagellar protein FliL</fullName>
    </recommendedName>
</protein>
<keyword evidence="7 10" id="KW-0283">Flagellar rotation</keyword>
<dbReference type="GO" id="GO:0006935">
    <property type="term" value="P:chemotaxis"/>
    <property type="evidence" value="ECO:0007669"/>
    <property type="project" value="UniProtKB-KW"/>
</dbReference>
<accession>A0A6G8AWA9</accession>
<comment type="subcellular location">
    <subcellularLocation>
        <location evidence="2">Cell membrane</location>
        <topology evidence="2">Single-pass membrane protein</topology>
    </subcellularLocation>
</comment>
<dbReference type="PANTHER" id="PTHR35091:SF2">
    <property type="entry name" value="FLAGELLAR PROTEIN FLIL"/>
    <property type="match status" value="1"/>
</dbReference>
<evidence type="ECO:0000256" key="3">
    <source>
        <dbReference type="ARBA" id="ARBA00008281"/>
    </source>
</evidence>
<dbReference type="RefSeq" id="WP_166035563.1">
    <property type="nucleotide sequence ID" value="NZ_CP049887.1"/>
</dbReference>
<keyword evidence="11" id="KW-0969">Cilium</keyword>
<sequence length="167" mass="18651">MEPENNGEEKKEKKVKSLKSIILIVVIVIVGIAAGTVGTIVGNMFLHKNEPKEEVVAVDKKYNKDEVSVPLEEFLINLAEGPNKEASYIRIEMSLLTANSKNAETVQENTEMIRDSVINKLRQKDASSILADQNGVNKLKEELRDQINKDYGSALVREVFITNLVIQ</sequence>
<evidence type="ECO:0000256" key="7">
    <source>
        <dbReference type="ARBA" id="ARBA00022779"/>
    </source>
</evidence>
<comment type="function">
    <text evidence="1 10">Controls the rotational direction of flagella during chemotaxis.</text>
</comment>
<dbReference type="Proteomes" id="UP000501747">
    <property type="component" value="Chromosome"/>
</dbReference>
<gene>
    <name evidence="11" type="ORF">G7082_12990</name>
</gene>
<dbReference type="KEGG" id="vhy:G7082_12990"/>
<evidence type="ECO:0000256" key="6">
    <source>
        <dbReference type="ARBA" id="ARBA00022692"/>
    </source>
</evidence>
<keyword evidence="11" id="KW-0966">Cell projection</keyword>
<evidence type="ECO:0000256" key="4">
    <source>
        <dbReference type="ARBA" id="ARBA00022475"/>
    </source>
</evidence>
<dbReference type="PANTHER" id="PTHR35091">
    <property type="entry name" value="FLAGELLAR PROTEIN FLIL"/>
    <property type="match status" value="1"/>
</dbReference>
<evidence type="ECO:0000256" key="2">
    <source>
        <dbReference type="ARBA" id="ARBA00004162"/>
    </source>
</evidence>
<organism evidence="11 12">
    <name type="scientific">Vagococcus hydrophili</name>
    <dbReference type="NCBI Taxonomy" id="2714947"/>
    <lineage>
        <taxon>Bacteria</taxon>
        <taxon>Bacillati</taxon>
        <taxon>Bacillota</taxon>
        <taxon>Bacilli</taxon>
        <taxon>Lactobacillales</taxon>
        <taxon>Enterococcaceae</taxon>
        <taxon>Vagococcus</taxon>
    </lineage>
</organism>
<dbReference type="EMBL" id="CP049887">
    <property type="protein sequence ID" value="QIL49344.1"/>
    <property type="molecule type" value="Genomic_DNA"/>
</dbReference>
<keyword evidence="11" id="KW-0282">Flagellum</keyword>
<evidence type="ECO:0000313" key="11">
    <source>
        <dbReference type="EMBL" id="QIL49344.1"/>
    </source>
</evidence>
<dbReference type="AlphaFoldDB" id="A0A6G8AWA9"/>
<keyword evidence="6 10" id="KW-0812">Transmembrane</keyword>
<comment type="similarity">
    <text evidence="3 10">Belongs to the FliL family.</text>
</comment>
<dbReference type="InterPro" id="IPR005503">
    <property type="entry name" value="FliL"/>
</dbReference>
<reference evidence="11 12" key="1">
    <citation type="submission" date="2020-03" db="EMBL/GenBank/DDBJ databases">
        <title>Vagococcus sp. nov., isolated from beetles.</title>
        <authorList>
            <person name="Hyun D.-W."/>
            <person name="Bae J.-W."/>
        </authorList>
    </citation>
    <scope>NUCLEOTIDE SEQUENCE [LARGE SCALE GENOMIC DNA]</scope>
    <source>
        <strain evidence="11 12">HDW17B</strain>
    </source>
</reference>
<evidence type="ECO:0000256" key="1">
    <source>
        <dbReference type="ARBA" id="ARBA00002254"/>
    </source>
</evidence>
<proteinExistence type="inferred from homology"/>
<dbReference type="GO" id="GO:0009425">
    <property type="term" value="C:bacterial-type flagellum basal body"/>
    <property type="evidence" value="ECO:0007669"/>
    <property type="project" value="InterPro"/>
</dbReference>
<keyword evidence="12" id="KW-1185">Reference proteome</keyword>
<evidence type="ECO:0000256" key="8">
    <source>
        <dbReference type="ARBA" id="ARBA00022989"/>
    </source>
</evidence>
<evidence type="ECO:0000313" key="12">
    <source>
        <dbReference type="Proteomes" id="UP000501747"/>
    </source>
</evidence>
<evidence type="ECO:0000256" key="9">
    <source>
        <dbReference type="ARBA" id="ARBA00023136"/>
    </source>
</evidence>
<dbReference type="GO" id="GO:0071978">
    <property type="term" value="P:bacterial-type flagellum-dependent swarming motility"/>
    <property type="evidence" value="ECO:0007669"/>
    <property type="project" value="TreeGrafter"/>
</dbReference>
<feature type="transmembrane region" description="Helical" evidence="10">
    <location>
        <begin position="21"/>
        <end position="46"/>
    </location>
</feature>
<dbReference type="Pfam" id="PF03748">
    <property type="entry name" value="FliL"/>
    <property type="match status" value="1"/>
</dbReference>
<evidence type="ECO:0000256" key="5">
    <source>
        <dbReference type="ARBA" id="ARBA00022500"/>
    </source>
</evidence>
<keyword evidence="4 10" id="KW-1003">Cell membrane</keyword>
<evidence type="ECO:0000256" key="10">
    <source>
        <dbReference type="RuleBase" id="RU364125"/>
    </source>
</evidence>
<keyword evidence="8 10" id="KW-1133">Transmembrane helix</keyword>
<dbReference type="GO" id="GO:0005886">
    <property type="term" value="C:plasma membrane"/>
    <property type="evidence" value="ECO:0007669"/>
    <property type="project" value="UniProtKB-SubCell"/>
</dbReference>
<name>A0A6G8AWA9_9ENTE</name>